<name>A0ACB7ZEC6_9ERIC</name>
<accession>A0ACB7ZEC6</accession>
<protein>
    <submittedName>
        <fullName evidence="1">Uncharacterized protein</fullName>
    </submittedName>
</protein>
<proteinExistence type="predicted"/>
<reference evidence="1 2" key="1">
    <citation type="journal article" date="2021" name="Hortic Res">
        <title>High-quality reference genome and annotation aids understanding of berry development for evergreen blueberry (Vaccinium darrowii).</title>
        <authorList>
            <person name="Yu J."/>
            <person name="Hulse-Kemp A.M."/>
            <person name="Babiker E."/>
            <person name="Staton M."/>
        </authorList>
    </citation>
    <scope>NUCLEOTIDE SEQUENCE [LARGE SCALE GENOMIC DNA]</scope>
    <source>
        <strain evidence="2">cv. NJ 8807/NJ 8810</strain>
        <tissue evidence="1">Young leaf</tissue>
    </source>
</reference>
<evidence type="ECO:0000313" key="2">
    <source>
        <dbReference type="Proteomes" id="UP000828048"/>
    </source>
</evidence>
<sequence length="80" mass="8942">MLLEEAEEYGCSSEKPLAISCDVDHFVKALMEVNGFDVIRQGLGFVKENPHHRLGVVGDWRPQNPPRRALAAHCNLEDGK</sequence>
<dbReference type="Proteomes" id="UP000828048">
    <property type="component" value="Chromosome 12"/>
</dbReference>
<gene>
    <name evidence="1" type="ORF">Vadar_022053</name>
</gene>
<dbReference type="EMBL" id="CM037162">
    <property type="protein sequence ID" value="KAH7863791.1"/>
    <property type="molecule type" value="Genomic_DNA"/>
</dbReference>
<evidence type="ECO:0000313" key="1">
    <source>
        <dbReference type="EMBL" id="KAH7863791.1"/>
    </source>
</evidence>
<comment type="caution">
    <text evidence="1">The sequence shown here is derived from an EMBL/GenBank/DDBJ whole genome shotgun (WGS) entry which is preliminary data.</text>
</comment>
<keyword evidence="2" id="KW-1185">Reference proteome</keyword>
<organism evidence="1 2">
    <name type="scientific">Vaccinium darrowii</name>
    <dbReference type="NCBI Taxonomy" id="229202"/>
    <lineage>
        <taxon>Eukaryota</taxon>
        <taxon>Viridiplantae</taxon>
        <taxon>Streptophyta</taxon>
        <taxon>Embryophyta</taxon>
        <taxon>Tracheophyta</taxon>
        <taxon>Spermatophyta</taxon>
        <taxon>Magnoliopsida</taxon>
        <taxon>eudicotyledons</taxon>
        <taxon>Gunneridae</taxon>
        <taxon>Pentapetalae</taxon>
        <taxon>asterids</taxon>
        <taxon>Ericales</taxon>
        <taxon>Ericaceae</taxon>
        <taxon>Vaccinioideae</taxon>
        <taxon>Vaccinieae</taxon>
        <taxon>Vaccinium</taxon>
    </lineage>
</organism>